<comment type="caution">
    <text evidence="1">The sequence shown here is derived from an EMBL/GenBank/DDBJ whole genome shotgun (WGS) entry which is preliminary data.</text>
</comment>
<dbReference type="AntiFam" id="ANF00095">
    <property type="entry name" value="Shadow ORF (opposite ABC transporters)"/>
</dbReference>
<sequence length="132" mass="15100">IFEAHALEAKFHPVAALLGAHVGRQHLQREVHILGHRHRIEQGRTLEKHPDFAPNFLPDIHFRVGIHRPIEGNGAEVRLHQTHDAREQHAFAGTRAAEQQVTLACFEGAGDAFEHRIPIKRFLDVGYFNHYF</sequence>
<accession>A0A699UGV4</accession>
<feature type="non-terminal residue" evidence="1">
    <location>
        <position position="1"/>
    </location>
</feature>
<evidence type="ECO:0000313" key="1">
    <source>
        <dbReference type="EMBL" id="GFD20729.1"/>
    </source>
</evidence>
<reference evidence="1" key="1">
    <citation type="journal article" date="2019" name="Sci. Rep.">
        <title>Draft genome of Tanacetum cinerariifolium, the natural source of mosquito coil.</title>
        <authorList>
            <person name="Yamashiro T."/>
            <person name="Shiraishi A."/>
            <person name="Satake H."/>
            <person name="Nakayama K."/>
        </authorList>
    </citation>
    <scope>NUCLEOTIDE SEQUENCE</scope>
</reference>
<gene>
    <name evidence="1" type="ORF">Tci_892698</name>
</gene>
<dbReference type="EMBL" id="BKCJ011324407">
    <property type="protein sequence ID" value="GFD20729.1"/>
    <property type="molecule type" value="Genomic_DNA"/>
</dbReference>
<name>A0A699UGV4_TANCI</name>
<proteinExistence type="predicted"/>
<dbReference type="AlphaFoldDB" id="A0A699UGV4"/>
<organism evidence="1">
    <name type="scientific">Tanacetum cinerariifolium</name>
    <name type="common">Dalmatian daisy</name>
    <name type="synonym">Chrysanthemum cinerariifolium</name>
    <dbReference type="NCBI Taxonomy" id="118510"/>
    <lineage>
        <taxon>Eukaryota</taxon>
        <taxon>Viridiplantae</taxon>
        <taxon>Streptophyta</taxon>
        <taxon>Embryophyta</taxon>
        <taxon>Tracheophyta</taxon>
        <taxon>Spermatophyta</taxon>
        <taxon>Magnoliopsida</taxon>
        <taxon>eudicotyledons</taxon>
        <taxon>Gunneridae</taxon>
        <taxon>Pentapetalae</taxon>
        <taxon>asterids</taxon>
        <taxon>campanulids</taxon>
        <taxon>Asterales</taxon>
        <taxon>Asteraceae</taxon>
        <taxon>Asteroideae</taxon>
        <taxon>Anthemideae</taxon>
        <taxon>Anthemidinae</taxon>
        <taxon>Tanacetum</taxon>
    </lineage>
</organism>
<protein>
    <submittedName>
        <fullName evidence="1">Uncharacterized protein</fullName>
    </submittedName>
</protein>